<feature type="signal peptide" evidence="1">
    <location>
        <begin position="1"/>
        <end position="32"/>
    </location>
</feature>
<dbReference type="AlphaFoldDB" id="A0A9R0K2N9"/>
<dbReference type="Proteomes" id="UP000813463">
    <property type="component" value="Chromosome 4"/>
</dbReference>
<dbReference type="KEGG" id="soe:110794687"/>
<protein>
    <submittedName>
        <fullName evidence="3">Ferritin-like catalase Nec2</fullName>
    </submittedName>
</protein>
<dbReference type="RefSeq" id="XP_021855345.2">
    <property type="nucleotide sequence ID" value="XM_021999653.2"/>
</dbReference>
<reference evidence="2" key="1">
    <citation type="journal article" date="2021" name="Nat. Commun.">
        <title>Genomic analyses provide insights into spinach domestication and the genetic basis of agronomic traits.</title>
        <authorList>
            <person name="Cai X."/>
            <person name="Sun X."/>
            <person name="Xu C."/>
            <person name="Sun H."/>
            <person name="Wang X."/>
            <person name="Ge C."/>
            <person name="Zhang Z."/>
            <person name="Wang Q."/>
            <person name="Fei Z."/>
            <person name="Jiao C."/>
            <person name="Wang Q."/>
        </authorList>
    </citation>
    <scope>NUCLEOTIDE SEQUENCE [LARGE SCALE GENOMIC DNA]</scope>
    <source>
        <strain evidence="2">cv. Varoflay</strain>
    </source>
</reference>
<sequence length="357" mass="39642">MTILLSKSRSLPSSHMLLVILTLLGAIRLVYSGTGVNPNNPSIDMDPYKSRGDDLGLFDPFYDSNNPDNPTCQPPIPPGVLPVYKVDIMQLQFAQNLEHLEADFFLWSALGYGLDVVAPQLTLGGPPPIGVRKANLDNLTGSIIEEFGYEEIGHLRALKTTVGGIERPLLDLSPENFARVVNQAFECDLKPPFDPYRDSLSFMLASYIIPYLGLNGYVGANPQLKGYVSKRLLSGLLGNEAGQDAIIRMYLYERRKKIVHPYNFSVEEFTNRISILRNKLGMCGIKDEGIVVPRELGPEGRTSTNVLSTNRDDLSYARTPAEILRILYESGDEHIPGGFYPKGANGQIARMYLKKLY</sequence>
<dbReference type="Pfam" id="PF13668">
    <property type="entry name" value="Ferritin_2"/>
    <property type="match status" value="1"/>
</dbReference>
<evidence type="ECO:0000313" key="2">
    <source>
        <dbReference type="Proteomes" id="UP000813463"/>
    </source>
</evidence>
<feature type="chain" id="PRO_5046530573" evidence="1">
    <location>
        <begin position="33"/>
        <end position="357"/>
    </location>
</feature>
<accession>A0A9R0K2N9</accession>
<dbReference type="GeneID" id="110794687"/>
<name>A0A9R0K2N9_SPIOL</name>
<evidence type="ECO:0000313" key="3">
    <source>
        <dbReference type="RefSeq" id="XP_021855345.2"/>
    </source>
</evidence>
<keyword evidence="1" id="KW-0732">Signal</keyword>
<keyword evidence="2" id="KW-1185">Reference proteome</keyword>
<organism evidence="2 3">
    <name type="scientific">Spinacia oleracea</name>
    <name type="common">Spinach</name>
    <dbReference type="NCBI Taxonomy" id="3562"/>
    <lineage>
        <taxon>Eukaryota</taxon>
        <taxon>Viridiplantae</taxon>
        <taxon>Streptophyta</taxon>
        <taxon>Embryophyta</taxon>
        <taxon>Tracheophyta</taxon>
        <taxon>Spermatophyta</taxon>
        <taxon>Magnoliopsida</taxon>
        <taxon>eudicotyledons</taxon>
        <taxon>Gunneridae</taxon>
        <taxon>Pentapetalae</taxon>
        <taxon>Caryophyllales</taxon>
        <taxon>Chenopodiaceae</taxon>
        <taxon>Chenopodioideae</taxon>
        <taxon>Anserineae</taxon>
        <taxon>Spinacia</taxon>
    </lineage>
</organism>
<dbReference type="InterPro" id="IPR052965">
    <property type="entry name" value="Pigment-catalase-like"/>
</dbReference>
<dbReference type="PANTHER" id="PTHR31694">
    <property type="entry name" value="DESICCATION-LIKE PROTEIN"/>
    <property type="match status" value="1"/>
</dbReference>
<evidence type="ECO:0000256" key="1">
    <source>
        <dbReference type="SAM" id="SignalP"/>
    </source>
</evidence>
<reference evidence="3" key="2">
    <citation type="submission" date="2025-08" db="UniProtKB">
        <authorList>
            <consortium name="RefSeq"/>
        </authorList>
    </citation>
    <scope>IDENTIFICATION</scope>
    <source>
        <tissue evidence="3">Leaf</tissue>
    </source>
</reference>
<proteinExistence type="predicted"/>
<dbReference type="PANTHER" id="PTHR31694:SF26">
    <property type="entry name" value="OS05G0151100 PROTEIN"/>
    <property type="match status" value="1"/>
</dbReference>
<gene>
    <name evidence="3" type="primary">LOC110794687</name>
</gene>